<evidence type="ECO:0000313" key="2">
    <source>
        <dbReference type="Proteomes" id="UP001189663"/>
    </source>
</evidence>
<reference evidence="1 2" key="1">
    <citation type="submission" date="2023-07" db="EMBL/GenBank/DDBJ databases">
        <authorList>
            <person name="Peeters C."/>
        </authorList>
    </citation>
    <scope>NUCLEOTIDE SEQUENCE [LARGE SCALE GENOMIC DNA]</scope>
    <source>
        <strain evidence="1 2">LMG 18096</strain>
    </source>
</reference>
<gene>
    <name evidence="1" type="ORF">LMG18096_02710</name>
</gene>
<name>A0ABC8QCN0_9RALS</name>
<dbReference type="Proteomes" id="UP001189663">
    <property type="component" value="Unassembled WGS sequence"/>
</dbReference>
<dbReference type="RefSeq" id="WP_316683972.1">
    <property type="nucleotide sequence ID" value="NZ_CATZAT010000005.1"/>
</dbReference>
<accession>A0ABC8QCN0</accession>
<dbReference type="EMBL" id="CATZAT010000005">
    <property type="protein sequence ID" value="CAJ0792651.1"/>
    <property type="molecule type" value="Genomic_DNA"/>
</dbReference>
<protein>
    <submittedName>
        <fullName evidence="1">Uncharacterized protein</fullName>
    </submittedName>
</protein>
<evidence type="ECO:0000313" key="1">
    <source>
        <dbReference type="EMBL" id="CAJ0792651.1"/>
    </source>
</evidence>
<organism evidence="1 2">
    <name type="scientific">Ralstonia holmesii</name>
    <dbReference type="NCBI Taxonomy" id="3058602"/>
    <lineage>
        <taxon>Bacteria</taxon>
        <taxon>Pseudomonadati</taxon>
        <taxon>Pseudomonadota</taxon>
        <taxon>Betaproteobacteria</taxon>
        <taxon>Burkholderiales</taxon>
        <taxon>Burkholderiaceae</taxon>
        <taxon>Ralstonia</taxon>
    </lineage>
</organism>
<keyword evidence="2" id="KW-1185">Reference proteome</keyword>
<dbReference type="AlphaFoldDB" id="A0ABC8QCN0"/>
<proteinExistence type="predicted"/>
<sequence>MSNEFRFTSAFLNNCVFIVDGLPQGELQTGLHLHNELRDLSLESASVQLEYRRVSDGGALLQVLEEIHQAARLGCKPIIHFECHGDAAEGVQIGDTKDIVTWDAIEPWLRRINIASGCNLGVVMAACYGLYAITPVKIQRPTPFYFLVGPQDKVQAGTLREEMPAFYRKLLTTQDLDAALACVPSCRPYHAERMLAVSFAKYLKRGCLGKARLERVEKVLTELVWTNAIYSRAQIRAARRILKQRSKAAAHGPAFARYSKTFLAGRSCSFSFEQLLQWVSLST</sequence>
<comment type="caution">
    <text evidence="1">The sequence shown here is derived from an EMBL/GenBank/DDBJ whole genome shotgun (WGS) entry which is preliminary data.</text>
</comment>